<name>A0A7V7PM82_9HYPH</name>
<dbReference type="Gene3D" id="3.20.20.80">
    <property type="entry name" value="Glycosidases"/>
    <property type="match status" value="1"/>
</dbReference>
<keyword evidence="2" id="KW-0624">Polysaccharide degradation</keyword>
<dbReference type="GO" id="GO:0016798">
    <property type="term" value="F:hydrolase activity, acting on glycosyl bonds"/>
    <property type="evidence" value="ECO:0007669"/>
    <property type="project" value="UniProtKB-KW"/>
</dbReference>
<dbReference type="SUPFAM" id="SSF51445">
    <property type="entry name" value="(Trans)glycosidases"/>
    <property type="match status" value="1"/>
</dbReference>
<evidence type="ECO:0000313" key="2">
    <source>
        <dbReference type="EMBL" id="KAB0677706.1"/>
    </source>
</evidence>
<dbReference type="Proteomes" id="UP000432089">
    <property type="component" value="Unassembled WGS sequence"/>
</dbReference>
<organism evidence="2 3">
    <name type="scientific">Plantimonas leprariae</name>
    <dbReference type="NCBI Taxonomy" id="2615207"/>
    <lineage>
        <taxon>Bacteria</taxon>
        <taxon>Pseudomonadati</taxon>
        <taxon>Pseudomonadota</taxon>
        <taxon>Alphaproteobacteria</taxon>
        <taxon>Hyphomicrobiales</taxon>
        <taxon>Aurantimonadaceae</taxon>
        <taxon>Plantimonas</taxon>
    </lineage>
</organism>
<accession>A0A7V7PM82</accession>
<keyword evidence="2" id="KW-0326">Glycosidase</keyword>
<gene>
    <name evidence="2" type="ORF">F6X38_17125</name>
</gene>
<evidence type="ECO:0000256" key="1">
    <source>
        <dbReference type="SAM" id="SignalP"/>
    </source>
</evidence>
<reference evidence="2 3" key="1">
    <citation type="submission" date="2019-09" db="EMBL/GenBank/DDBJ databases">
        <title>YIM 132180 draft genome.</title>
        <authorList>
            <person name="Zhang K."/>
        </authorList>
    </citation>
    <scope>NUCLEOTIDE SEQUENCE [LARGE SCALE GENOMIC DNA]</scope>
    <source>
        <strain evidence="2 3">YIM 132180</strain>
    </source>
</reference>
<keyword evidence="2" id="KW-0378">Hydrolase</keyword>
<dbReference type="GO" id="GO:0045493">
    <property type="term" value="P:xylan catabolic process"/>
    <property type="evidence" value="ECO:0007669"/>
    <property type="project" value="UniProtKB-KW"/>
</dbReference>
<keyword evidence="3" id="KW-1185">Reference proteome</keyword>
<dbReference type="EMBL" id="VZDO01000015">
    <property type="protein sequence ID" value="KAB0677706.1"/>
    <property type="molecule type" value="Genomic_DNA"/>
</dbReference>
<keyword evidence="1" id="KW-0732">Signal</keyword>
<sequence length="378" mass="42537">MLHRLALPFLAVLALAATGAVAPAAQRWSAAKAAEWYDAQPWTSGANYIASNAINQLAMFQADTFDPDLIDRELGWAHDKFGMNTVRVYLHDLLWEQDAAGFTGRVDRFLGIAERHGIRPILVLFDSCWDPDPVLGYQRKPVPGVHNSGWVQSPGRQDLVNPAREAHLRAYVEGIVGAFANDRRVLAWDVWNEPDNPGGGSYNDKQLPGEAARIEALLPKAFAWARGQKPIQPLTSALWQGPDWHPDSPALTPMQRTQLAESDIVSFHNYEKPASFEKRIAELRPYGRPILCTEWMARTEGSTPEAILPIGQRERVGMINWGLVDGATQTRFPWNSWKRPYDREEPPVWFHDLLQTDGTPYAQAEAALFRRMRDEAAR</sequence>
<keyword evidence="2" id="KW-0858">Xylan degradation</keyword>
<feature type="chain" id="PRO_5031410603" evidence="1">
    <location>
        <begin position="25"/>
        <end position="378"/>
    </location>
</feature>
<feature type="signal peptide" evidence="1">
    <location>
        <begin position="1"/>
        <end position="24"/>
    </location>
</feature>
<protein>
    <submittedName>
        <fullName evidence="2">1,4-beta-xylanase</fullName>
    </submittedName>
</protein>
<dbReference type="InterPro" id="IPR017853">
    <property type="entry name" value="GH"/>
</dbReference>
<dbReference type="RefSeq" id="WP_150971760.1">
    <property type="nucleotide sequence ID" value="NZ_VZDO01000015.1"/>
</dbReference>
<keyword evidence="2" id="KW-0119">Carbohydrate metabolism</keyword>
<proteinExistence type="predicted"/>
<dbReference type="AlphaFoldDB" id="A0A7V7PM82"/>
<evidence type="ECO:0000313" key="3">
    <source>
        <dbReference type="Proteomes" id="UP000432089"/>
    </source>
</evidence>
<comment type="caution">
    <text evidence="2">The sequence shown here is derived from an EMBL/GenBank/DDBJ whole genome shotgun (WGS) entry which is preliminary data.</text>
</comment>